<feature type="compositionally biased region" description="Acidic residues" evidence="1">
    <location>
        <begin position="73"/>
        <end position="91"/>
    </location>
</feature>
<evidence type="ECO:0000259" key="2">
    <source>
        <dbReference type="Pfam" id="PF14321"/>
    </source>
</evidence>
<sequence length="230" mass="24543">MNRQKPTTDLNRRTYLKAAGIAAAGTVGLAGCAGTASATGTLATQVTDQPGDIADFESCVVAIQGIWLKPSEGDSDADTDTAGTEADDSGTDSERTEADGTGEQTEADVDESDSREYHEFEEPQEADLVELQNGNTQLIDERELDVGTYEFLQLDVTDVEGVLDGGDEAEVDTPGSAPLQFKEPFEIREDQVTTFTGDFTPVRRGRTDRYLLQPVASGTQVEYGSGDDGT</sequence>
<evidence type="ECO:0000256" key="1">
    <source>
        <dbReference type="SAM" id="MobiDB-lite"/>
    </source>
</evidence>
<dbReference type="AlphaFoldDB" id="A0ABD6CJ64"/>
<reference evidence="3 4" key="1">
    <citation type="journal article" date="2019" name="Int. J. Syst. Evol. Microbiol.">
        <title>The Global Catalogue of Microorganisms (GCM) 10K type strain sequencing project: providing services to taxonomists for standard genome sequencing and annotation.</title>
        <authorList>
            <consortium name="The Broad Institute Genomics Platform"/>
            <consortium name="The Broad Institute Genome Sequencing Center for Infectious Disease"/>
            <person name="Wu L."/>
            <person name="Ma J."/>
        </authorList>
    </citation>
    <scope>NUCLEOTIDE SEQUENCE [LARGE SCALE GENOMIC DNA]</scope>
    <source>
        <strain evidence="3 4">CGMCC 1.12121</strain>
    </source>
</reference>
<dbReference type="EMBL" id="JBHUDK010000002">
    <property type="protein sequence ID" value="MFD1597909.1"/>
    <property type="molecule type" value="Genomic_DNA"/>
</dbReference>
<dbReference type="PROSITE" id="PS51318">
    <property type="entry name" value="TAT"/>
    <property type="match status" value="1"/>
</dbReference>
<feature type="compositionally biased region" description="Basic and acidic residues" evidence="1">
    <location>
        <begin position="112"/>
        <end position="121"/>
    </location>
</feature>
<dbReference type="RefSeq" id="WP_256421287.1">
    <property type="nucleotide sequence ID" value="NZ_JANHDI010000007.1"/>
</dbReference>
<name>A0ABD6CJ64_9EURY</name>
<evidence type="ECO:0000313" key="4">
    <source>
        <dbReference type="Proteomes" id="UP001597085"/>
    </source>
</evidence>
<dbReference type="Pfam" id="PF14321">
    <property type="entry name" value="DUF4382"/>
    <property type="match status" value="1"/>
</dbReference>
<protein>
    <submittedName>
        <fullName evidence="3">DUF4382 domain-containing protein</fullName>
    </submittedName>
</protein>
<feature type="region of interest" description="Disordered" evidence="1">
    <location>
        <begin position="70"/>
        <end position="125"/>
    </location>
</feature>
<keyword evidence="4" id="KW-1185">Reference proteome</keyword>
<dbReference type="InterPro" id="IPR006311">
    <property type="entry name" value="TAT_signal"/>
</dbReference>
<dbReference type="Proteomes" id="UP001597085">
    <property type="component" value="Unassembled WGS sequence"/>
</dbReference>
<accession>A0ABD6CJ64</accession>
<proteinExistence type="predicted"/>
<dbReference type="PROSITE" id="PS51257">
    <property type="entry name" value="PROKAR_LIPOPROTEIN"/>
    <property type="match status" value="1"/>
</dbReference>
<gene>
    <name evidence="3" type="ORF">ACFSBX_02925</name>
</gene>
<comment type="caution">
    <text evidence="3">The sequence shown here is derived from an EMBL/GenBank/DDBJ whole genome shotgun (WGS) entry which is preliminary data.</text>
</comment>
<evidence type="ECO:0000313" key="3">
    <source>
        <dbReference type="EMBL" id="MFD1597909.1"/>
    </source>
</evidence>
<dbReference type="InterPro" id="IPR025491">
    <property type="entry name" value="DUF4382"/>
</dbReference>
<feature type="domain" description="DUF4382" evidence="2">
    <location>
        <begin position="39"/>
        <end position="214"/>
    </location>
</feature>
<organism evidence="3 4">
    <name type="scientific">Halobellus rarus</name>
    <dbReference type="NCBI Taxonomy" id="1126237"/>
    <lineage>
        <taxon>Archaea</taxon>
        <taxon>Methanobacteriati</taxon>
        <taxon>Methanobacteriota</taxon>
        <taxon>Stenosarchaea group</taxon>
        <taxon>Halobacteria</taxon>
        <taxon>Halobacteriales</taxon>
        <taxon>Haloferacaceae</taxon>
        <taxon>Halobellus</taxon>
    </lineage>
</organism>